<sequence>MSRPGAVQEGAALTDGRRWRVLAVLLAAQFMANVDTAIANIAAPSIQSGLGASGGEAGLVVSGYVVAYAVLLVAGARLGAAHGHRRVFNAGMAVFTGASLACALATGPVQLIVARLVQGAGAALMVPQVLSGIQLHFRGDQRIKALGYYAVALSGGAVAGQALGGLLIAADIYGTSWRPIFLINVPVGLFLIYAAMRWIPQDEGDRRAEELDLRGMSLLAAAVLLLIVPLLLSTDQGWSVWMWVSLAASGALFAAFRIGQRRLAAKGGRPLIAEEVIREPAVRWPLVAHGVTTLTYFALLFVLAVYLQDGLGHGPTYAGLAMVSWVTAFGFAGPLLARIPEERRAAMPVVGCLVLAVGYAAVWVYVLCGHHSGPTLFVLLGIGGLGLGISSNALIGWMTFAMPDRYAADLSGVISTNAQLCGALGVAALGGGYLALAGSGSPDRSASALGLVLAACMVMAVLSAGAARLGTRRRATDGEPSVFIG</sequence>
<evidence type="ECO:0000256" key="5">
    <source>
        <dbReference type="ARBA" id="ARBA00023251"/>
    </source>
</evidence>
<dbReference type="PROSITE" id="PS50850">
    <property type="entry name" value="MFS"/>
    <property type="match status" value="1"/>
</dbReference>
<feature type="transmembrane region" description="Helical" evidence="6">
    <location>
        <begin position="112"/>
        <end position="133"/>
    </location>
</feature>
<evidence type="ECO:0000259" key="7">
    <source>
        <dbReference type="PROSITE" id="PS50850"/>
    </source>
</evidence>
<name>A0ABP6G4A7_9ACTN</name>
<dbReference type="PANTHER" id="PTHR42718:SF39">
    <property type="entry name" value="ACTINORHODIN TRANSPORTER-RELATED"/>
    <property type="match status" value="1"/>
</dbReference>
<keyword evidence="2 6" id="KW-0812">Transmembrane</keyword>
<feature type="transmembrane region" description="Helical" evidence="6">
    <location>
        <begin position="61"/>
        <end position="80"/>
    </location>
</feature>
<evidence type="ECO:0000256" key="1">
    <source>
        <dbReference type="ARBA" id="ARBA00004651"/>
    </source>
</evidence>
<feature type="transmembrane region" description="Helical" evidence="6">
    <location>
        <begin position="349"/>
        <end position="366"/>
    </location>
</feature>
<feature type="transmembrane region" description="Helical" evidence="6">
    <location>
        <begin position="319"/>
        <end position="337"/>
    </location>
</feature>
<feature type="transmembrane region" description="Helical" evidence="6">
    <location>
        <begin position="21"/>
        <end position="41"/>
    </location>
</feature>
<keyword evidence="4 6" id="KW-0472">Membrane</keyword>
<protein>
    <submittedName>
        <fullName evidence="8">MFS transporter</fullName>
    </submittedName>
</protein>
<evidence type="ECO:0000256" key="6">
    <source>
        <dbReference type="SAM" id="Phobius"/>
    </source>
</evidence>
<comment type="subcellular location">
    <subcellularLocation>
        <location evidence="1">Cell membrane</location>
        <topology evidence="1">Multi-pass membrane protein</topology>
    </subcellularLocation>
</comment>
<feature type="transmembrane region" description="Helical" evidence="6">
    <location>
        <begin position="87"/>
        <end position="106"/>
    </location>
</feature>
<feature type="transmembrane region" description="Helical" evidence="6">
    <location>
        <begin position="448"/>
        <end position="467"/>
    </location>
</feature>
<feature type="transmembrane region" description="Helical" evidence="6">
    <location>
        <begin position="238"/>
        <end position="256"/>
    </location>
</feature>
<dbReference type="Gene3D" id="1.20.1250.20">
    <property type="entry name" value="MFS general substrate transporter like domains"/>
    <property type="match status" value="2"/>
</dbReference>
<proteinExistence type="predicted"/>
<dbReference type="InterPro" id="IPR036259">
    <property type="entry name" value="MFS_trans_sf"/>
</dbReference>
<keyword evidence="9" id="KW-1185">Reference proteome</keyword>
<feature type="transmembrane region" description="Helical" evidence="6">
    <location>
        <begin position="180"/>
        <end position="199"/>
    </location>
</feature>
<dbReference type="PANTHER" id="PTHR42718">
    <property type="entry name" value="MAJOR FACILITATOR SUPERFAMILY MULTIDRUG TRANSPORTER MFSC"/>
    <property type="match status" value="1"/>
</dbReference>
<reference evidence="9" key="1">
    <citation type="journal article" date="2019" name="Int. J. Syst. Evol. Microbiol.">
        <title>The Global Catalogue of Microorganisms (GCM) 10K type strain sequencing project: providing services to taxonomists for standard genome sequencing and annotation.</title>
        <authorList>
            <consortium name="The Broad Institute Genomics Platform"/>
            <consortium name="The Broad Institute Genome Sequencing Center for Infectious Disease"/>
            <person name="Wu L."/>
            <person name="Ma J."/>
        </authorList>
    </citation>
    <scope>NUCLEOTIDE SEQUENCE [LARGE SCALE GENOMIC DNA]</scope>
    <source>
        <strain evidence="9">JCM 4542</strain>
    </source>
</reference>
<feature type="transmembrane region" description="Helical" evidence="6">
    <location>
        <begin position="412"/>
        <end position="436"/>
    </location>
</feature>
<dbReference type="CDD" id="cd17321">
    <property type="entry name" value="MFS_MMR_MDR_like"/>
    <property type="match status" value="1"/>
</dbReference>
<feature type="transmembrane region" description="Helical" evidence="6">
    <location>
        <begin position="211"/>
        <end position="232"/>
    </location>
</feature>
<feature type="transmembrane region" description="Helical" evidence="6">
    <location>
        <begin position="286"/>
        <end position="307"/>
    </location>
</feature>
<dbReference type="Pfam" id="PF07690">
    <property type="entry name" value="MFS_1"/>
    <property type="match status" value="1"/>
</dbReference>
<keyword evidence="3 6" id="KW-1133">Transmembrane helix</keyword>
<evidence type="ECO:0000313" key="8">
    <source>
        <dbReference type="EMBL" id="GAA2713797.1"/>
    </source>
</evidence>
<feature type="transmembrane region" description="Helical" evidence="6">
    <location>
        <begin position="378"/>
        <end position="400"/>
    </location>
</feature>
<dbReference type="SUPFAM" id="SSF103473">
    <property type="entry name" value="MFS general substrate transporter"/>
    <property type="match status" value="2"/>
</dbReference>
<keyword evidence="5" id="KW-0046">Antibiotic resistance</keyword>
<accession>A0ABP6G4A7</accession>
<evidence type="ECO:0000313" key="9">
    <source>
        <dbReference type="Proteomes" id="UP001500886"/>
    </source>
</evidence>
<organism evidence="8 9">
    <name type="scientific">Streptomyces luteosporeus</name>
    <dbReference type="NCBI Taxonomy" id="173856"/>
    <lineage>
        <taxon>Bacteria</taxon>
        <taxon>Bacillati</taxon>
        <taxon>Actinomycetota</taxon>
        <taxon>Actinomycetes</taxon>
        <taxon>Kitasatosporales</taxon>
        <taxon>Streptomycetaceae</taxon>
        <taxon>Streptomyces</taxon>
    </lineage>
</organism>
<gene>
    <name evidence="8" type="ORF">GCM10010315_19970</name>
</gene>
<dbReference type="Proteomes" id="UP001500886">
    <property type="component" value="Unassembled WGS sequence"/>
</dbReference>
<dbReference type="InterPro" id="IPR020846">
    <property type="entry name" value="MFS_dom"/>
</dbReference>
<comment type="caution">
    <text evidence="8">The sequence shown here is derived from an EMBL/GenBank/DDBJ whole genome shotgun (WGS) entry which is preliminary data.</text>
</comment>
<dbReference type="InterPro" id="IPR011701">
    <property type="entry name" value="MFS"/>
</dbReference>
<evidence type="ECO:0000256" key="2">
    <source>
        <dbReference type="ARBA" id="ARBA00022692"/>
    </source>
</evidence>
<evidence type="ECO:0000256" key="3">
    <source>
        <dbReference type="ARBA" id="ARBA00022989"/>
    </source>
</evidence>
<dbReference type="RefSeq" id="WP_344434537.1">
    <property type="nucleotide sequence ID" value="NZ_BAAASL010000006.1"/>
</dbReference>
<feature type="domain" description="Major facilitator superfamily (MFS) profile" evidence="7">
    <location>
        <begin position="21"/>
        <end position="472"/>
    </location>
</feature>
<feature type="transmembrane region" description="Helical" evidence="6">
    <location>
        <begin position="145"/>
        <end position="168"/>
    </location>
</feature>
<dbReference type="EMBL" id="BAAASL010000006">
    <property type="protein sequence ID" value="GAA2713797.1"/>
    <property type="molecule type" value="Genomic_DNA"/>
</dbReference>
<evidence type="ECO:0000256" key="4">
    <source>
        <dbReference type="ARBA" id="ARBA00023136"/>
    </source>
</evidence>